<dbReference type="Pfam" id="PF02798">
    <property type="entry name" value="GST_N"/>
    <property type="match status" value="1"/>
</dbReference>
<evidence type="ECO:0000259" key="6">
    <source>
        <dbReference type="PROSITE" id="PS50405"/>
    </source>
</evidence>
<dbReference type="InterPro" id="IPR036282">
    <property type="entry name" value="Glutathione-S-Trfase_C_sf"/>
</dbReference>
<dbReference type="GO" id="GO:0004364">
    <property type="term" value="F:glutathione transferase activity"/>
    <property type="evidence" value="ECO:0007669"/>
    <property type="project" value="UniProtKB-EC"/>
</dbReference>
<evidence type="ECO:0000313" key="8">
    <source>
        <dbReference type="Proteomes" id="UP000237839"/>
    </source>
</evidence>
<dbReference type="SFLD" id="SFLDG00358">
    <property type="entry name" value="Main_(cytGST)"/>
    <property type="match status" value="1"/>
</dbReference>
<dbReference type="CDD" id="cd03046">
    <property type="entry name" value="GST_N_GTT1_like"/>
    <property type="match status" value="1"/>
</dbReference>
<comment type="similarity">
    <text evidence="4">Belongs to the GST superfamily.</text>
</comment>
<dbReference type="Proteomes" id="UP000237839">
    <property type="component" value="Unassembled WGS sequence"/>
</dbReference>
<dbReference type="InterPro" id="IPR036249">
    <property type="entry name" value="Thioredoxin-like_sf"/>
</dbReference>
<keyword evidence="8" id="KW-1185">Reference proteome</keyword>
<dbReference type="EMBL" id="PUGF01000001">
    <property type="protein sequence ID" value="PRC95030.1"/>
    <property type="molecule type" value="Genomic_DNA"/>
</dbReference>
<protein>
    <recommendedName>
        <fullName evidence="1">glutathione transferase</fullName>
        <ecNumber evidence="1">2.5.1.18</ecNumber>
    </recommendedName>
</protein>
<dbReference type="InterPro" id="IPR004046">
    <property type="entry name" value="GST_C"/>
</dbReference>
<evidence type="ECO:0000256" key="2">
    <source>
        <dbReference type="ARBA" id="ARBA00022679"/>
    </source>
</evidence>
<dbReference type="PANTHER" id="PTHR44051:SF9">
    <property type="entry name" value="GLUTATHIONE S-TRANSFERASE 1"/>
    <property type="match status" value="1"/>
</dbReference>
<reference evidence="7 8" key="1">
    <citation type="submission" date="2018-02" db="EMBL/GenBank/DDBJ databases">
        <title>Solimicrobium silvestre gen. nov., sp. nov., isolated from alpine forest soil.</title>
        <authorList>
            <person name="Margesin R."/>
            <person name="Albuquerque L."/>
            <person name="Zhang D.-C."/>
            <person name="Froufe H.J.C."/>
            <person name="Severino R."/>
            <person name="Roxo I."/>
            <person name="Egas C."/>
            <person name="Da Costa M.S."/>
        </authorList>
    </citation>
    <scope>NUCLEOTIDE SEQUENCE [LARGE SCALE GENOMIC DNA]</scope>
    <source>
        <strain evidence="7 8">S20-91</strain>
    </source>
</reference>
<dbReference type="PROSITE" id="PS50404">
    <property type="entry name" value="GST_NTER"/>
    <property type="match status" value="1"/>
</dbReference>
<proteinExistence type="inferred from homology"/>
<dbReference type="SUPFAM" id="SSF52833">
    <property type="entry name" value="Thioredoxin-like"/>
    <property type="match status" value="1"/>
</dbReference>
<dbReference type="EC" id="2.5.1.18" evidence="1"/>
<gene>
    <name evidence="7" type="ORF">S2091_0225</name>
</gene>
<evidence type="ECO:0000259" key="5">
    <source>
        <dbReference type="PROSITE" id="PS50404"/>
    </source>
</evidence>
<sequence length="208" mass="23242">MITVHHLNNSRSQRILWLLEELGLEYQIIHYQRDPITRLAPPELKAVHPLGKSPVISDGDLVVAESAAIIEYLVQSYGNGKLTPKPATPAYFRYLEWLHFAEGSAMLPFLLALYTSRLGDAAAALQPRISGEINNHLSHMNSALEGQAYLMGDEFTAADIQNSFVAEIAQARGLLEHYPHLASYTQRFQERPAYQRALKQGGEYKLGA</sequence>
<evidence type="ECO:0000256" key="4">
    <source>
        <dbReference type="RuleBase" id="RU003494"/>
    </source>
</evidence>
<dbReference type="OrthoDB" id="9810080at2"/>
<dbReference type="PROSITE" id="PS50405">
    <property type="entry name" value="GST_CTER"/>
    <property type="match status" value="1"/>
</dbReference>
<feature type="domain" description="GST C-terminal" evidence="6">
    <location>
        <begin position="87"/>
        <end position="208"/>
    </location>
</feature>
<dbReference type="PANTHER" id="PTHR44051">
    <property type="entry name" value="GLUTATHIONE S-TRANSFERASE-RELATED"/>
    <property type="match status" value="1"/>
</dbReference>
<dbReference type="GO" id="GO:0005737">
    <property type="term" value="C:cytoplasm"/>
    <property type="evidence" value="ECO:0007669"/>
    <property type="project" value="UniProtKB-ARBA"/>
</dbReference>
<organism evidence="7 8">
    <name type="scientific">Solimicrobium silvestre</name>
    <dbReference type="NCBI Taxonomy" id="2099400"/>
    <lineage>
        <taxon>Bacteria</taxon>
        <taxon>Pseudomonadati</taxon>
        <taxon>Pseudomonadota</taxon>
        <taxon>Betaproteobacteria</taxon>
        <taxon>Burkholderiales</taxon>
        <taxon>Oxalobacteraceae</taxon>
        <taxon>Solimicrobium</taxon>
    </lineage>
</organism>
<dbReference type="InterPro" id="IPR004045">
    <property type="entry name" value="Glutathione_S-Trfase_N"/>
</dbReference>
<evidence type="ECO:0000256" key="1">
    <source>
        <dbReference type="ARBA" id="ARBA00012452"/>
    </source>
</evidence>
<dbReference type="GO" id="GO:0004601">
    <property type="term" value="F:peroxidase activity"/>
    <property type="evidence" value="ECO:0007669"/>
    <property type="project" value="UniProtKB-ARBA"/>
</dbReference>
<comment type="catalytic activity">
    <reaction evidence="3">
        <text>RX + glutathione = an S-substituted glutathione + a halide anion + H(+)</text>
        <dbReference type="Rhea" id="RHEA:16437"/>
        <dbReference type="ChEBI" id="CHEBI:15378"/>
        <dbReference type="ChEBI" id="CHEBI:16042"/>
        <dbReference type="ChEBI" id="CHEBI:17792"/>
        <dbReference type="ChEBI" id="CHEBI:57925"/>
        <dbReference type="ChEBI" id="CHEBI:90779"/>
        <dbReference type="EC" id="2.5.1.18"/>
    </reaction>
</comment>
<evidence type="ECO:0000313" key="7">
    <source>
        <dbReference type="EMBL" id="PRC95030.1"/>
    </source>
</evidence>
<keyword evidence="2 7" id="KW-0808">Transferase</keyword>
<dbReference type="RefSeq" id="WP_105529937.1">
    <property type="nucleotide sequence ID" value="NZ_PUGF01000001.1"/>
</dbReference>
<dbReference type="Gene3D" id="3.40.30.10">
    <property type="entry name" value="Glutaredoxin"/>
    <property type="match status" value="1"/>
</dbReference>
<dbReference type="InterPro" id="IPR010987">
    <property type="entry name" value="Glutathione-S-Trfase_C-like"/>
</dbReference>
<feature type="domain" description="GST N-terminal" evidence="5">
    <location>
        <begin position="1"/>
        <end position="81"/>
    </location>
</feature>
<comment type="caution">
    <text evidence="7">The sequence shown here is derived from an EMBL/GenBank/DDBJ whole genome shotgun (WGS) entry which is preliminary data.</text>
</comment>
<dbReference type="Pfam" id="PF00043">
    <property type="entry name" value="GST_C"/>
    <property type="match status" value="1"/>
</dbReference>
<dbReference type="SUPFAM" id="SSF47616">
    <property type="entry name" value="GST C-terminal domain-like"/>
    <property type="match status" value="1"/>
</dbReference>
<dbReference type="SFLD" id="SFLDG01150">
    <property type="entry name" value="Main.1:_Beta-like"/>
    <property type="match status" value="1"/>
</dbReference>
<name>A0A2S9H4W8_9BURK</name>
<dbReference type="Gene3D" id="1.20.1050.10">
    <property type="match status" value="1"/>
</dbReference>
<dbReference type="AlphaFoldDB" id="A0A2S9H4W8"/>
<dbReference type="CDD" id="cd03189">
    <property type="entry name" value="GST_C_GTT1_like"/>
    <property type="match status" value="1"/>
</dbReference>
<evidence type="ECO:0000256" key="3">
    <source>
        <dbReference type="ARBA" id="ARBA00047960"/>
    </source>
</evidence>
<dbReference type="SFLD" id="SFLDS00019">
    <property type="entry name" value="Glutathione_Transferase_(cytos"/>
    <property type="match status" value="1"/>
</dbReference>
<accession>A0A2S9H4W8</accession>
<dbReference type="InterPro" id="IPR040079">
    <property type="entry name" value="Glutathione_S-Trfase"/>
</dbReference>
<dbReference type="FunFam" id="3.40.30.10:FF:000156">
    <property type="entry name" value="Glutathione S-transferase 1"/>
    <property type="match status" value="1"/>
</dbReference>